<dbReference type="GO" id="GO:0005886">
    <property type="term" value="C:plasma membrane"/>
    <property type="evidence" value="ECO:0007669"/>
    <property type="project" value="UniProtKB-SubCell"/>
</dbReference>
<keyword evidence="3" id="KW-0328">Glycosyltransferase</keyword>
<keyword evidence="9" id="KW-1185">Reference proteome</keyword>
<organism evidence="8 9">
    <name type="scientific">Roseibacillus persicicus</name>
    <dbReference type="NCBI Taxonomy" id="454148"/>
    <lineage>
        <taxon>Bacteria</taxon>
        <taxon>Pseudomonadati</taxon>
        <taxon>Verrucomicrobiota</taxon>
        <taxon>Verrucomicrobiia</taxon>
        <taxon>Verrucomicrobiales</taxon>
        <taxon>Verrucomicrobiaceae</taxon>
        <taxon>Roseibacillus</taxon>
    </lineage>
</organism>
<dbReference type="Proteomes" id="UP000644507">
    <property type="component" value="Unassembled WGS sequence"/>
</dbReference>
<accession>A0A918WM12</accession>
<name>A0A918WM12_9BACT</name>
<keyword evidence="4 8" id="KW-0808">Transferase</keyword>
<dbReference type="EMBL" id="BMXI01000011">
    <property type="protein sequence ID" value="GHC58125.1"/>
    <property type="molecule type" value="Genomic_DNA"/>
</dbReference>
<gene>
    <name evidence="8" type="ORF">GCM10007100_26270</name>
</gene>
<evidence type="ECO:0000256" key="4">
    <source>
        <dbReference type="ARBA" id="ARBA00022679"/>
    </source>
</evidence>
<comment type="caution">
    <text evidence="8">The sequence shown here is derived from an EMBL/GenBank/DDBJ whole genome shotgun (WGS) entry which is preliminary data.</text>
</comment>
<evidence type="ECO:0000256" key="2">
    <source>
        <dbReference type="ARBA" id="ARBA00022475"/>
    </source>
</evidence>
<evidence type="ECO:0000259" key="7">
    <source>
        <dbReference type="Pfam" id="PF00535"/>
    </source>
</evidence>
<evidence type="ECO:0000256" key="5">
    <source>
        <dbReference type="ARBA" id="ARBA00023136"/>
    </source>
</evidence>
<dbReference type="PANTHER" id="PTHR43646">
    <property type="entry name" value="GLYCOSYLTRANSFERASE"/>
    <property type="match status" value="1"/>
</dbReference>
<comment type="subcellular location">
    <subcellularLocation>
        <location evidence="1">Cell membrane</location>
    </subcellularLocation>
</comment>
<dbReference type="InterPro" id="IPR029044">
    <property type="entry name" value="Nucleotide-diphossugar_trans"/>
</dbReference>
<keyword evidence="6" id="KW-1133">Transmembrane helix</keyword>
<evidence type="ECO:0000256" key="3">
    <source>
        <dbReference type="ARBA" id="ARBA00022676"/>
    </source>
</evidence>
<sequence length="367" mass="40289">MLAVAPIIALLLCPALWLVLGRPRFLSEKTPREKPARISVIIPARDEEDNLPKLLDSLLAGKTQPHEIIVVDDGSTDATAAIARERGAKVVAPAPLPDDWKGKPWACQTGAEAATGDWLLFMDADTWFEPGGYEFIPPLAHEDCAVSSICPYHHIQSPTEELSAFFNLIMVAGSNAFGLPASSRNNSALFGQCLLISADNYKQIDGHKKVRNQILENFHLAEHLHQVGIARNCYLGRGVIAMRMFSGGLPNLWQSWKKGFTSGAKQAHPRALVLISLWLTAGMTILVSLLVAVFTPSASPLFLGLTAAAYSIFALQCGWAFRQVGRFSPLNAFFFPVGLIFYQALFFTALWEKKRGTQTNWKGRDVS</sequence>
<dbReference type="InterPro" id="IPR001173">
    <property type="entry name" value="Glyco_trans_2-like"/>
</dbReference>
<keyword evidence="5 6" id="KW-0472">Membrane</keyword>
<feature type="transmembrane region" description="Helical" evidence="6">
    <location>
        <begin position="333"/>
        <end position="351"/>
    </location>
</feature>
<dbReference type="Gene3D" id="3.90.550.10">
    <property type="entry name" value="Spore Coat Polysaccharide Biosynthesis Protein SpsA, Chain A"/>
    <property type="match status" value="1"/>
</dbReference>
<evidence type="ECO:0000256" key="1">
    <source>
        <dbReference type="ARBA" id="ARBA00004236"/>
    </source>
</evidence>
<reference evidence="8" key="2">
    <citation type="submission" date="2020-09" db="EMBL/GenBank/DDBJ databases">
        <authorList>
            <person name="Sun Q."/>
            <person name="Kim S."/>
        </authorList>
    </citation>
    <scope>NUCLEOTIDE SEQUENCE</scope>
    <source>
        <strain evidence="8">KCTC 12988</strain>
    </source>
</reference>
<feature type="domain" description="Glycosyltransferase 2-like" evidence="7">
    <location>
        <begin position="39"/>
        <end position="156"/>
    </location>
</feature>
<evidence type="ECO:0000313" key="8">
    <source>
        <dbReference type="EMBL" id="GHC58125.1"/>
    </source>
</evidence>
<dbReference type="RefSeq" id="WP_189570625.1">
    <property type="nucleotide sequence ID" value="NZ_BMXI01000011.1"/>
</dbReference>
<reference evidence="8" key="1">
    <citation type="journal article" date="2014" name="Int. J. Syst. Evol. Microbiol.">
        <title>Complete genome sequence of Corynebacterium casei LMG S-19264T (=DSM 44701T), isolated from a smear-ripened cheese.</title>
        <authorList>
            <consortium name="US DOE Joint Genome Institute (JGI-PGF)"/>
            <person name="Walter F."/>
            <person name="Albersmeier A."/>
            <person name="Kalinowski J."/>
            <person name="Ruckert C."/>
        </authorList>
    </citation>
    <scope>NUCLEOTIDE SEQUENCE</scope>
    <source>
        <strain evidence="8">KCTC 12988</strain>
    </source>
</reference>
<keyword evidence="6" id="KW-0812">Transmembrane</keyword>
<feature type="transmembrane region" description="Helical" evidence="6">
    <location>
        <begin position="271"/>
        <end position="294"/>
    </location>
</feature>
<evidence type="ECO:0000313" key="9">
    <source>
        <dbReference type="Proteomes" id="UP000644507"/>
    </source>
</evidence>
<proteinExistence type="predicted"/>
<protein>
    <submittedName>
        <fullName evidence="8">Glycosyl transferase</fullName>
    </submittedName>
</protein>
<dbReference type="PANTHER" id="PTHR43646:SF2">
    <property type="entry name" value="GLYCOSYLTRANSFERASE 2-LIKE DOMAIN-CONTAINING PROTEIN"/>
    <property type="match status" value="1"/>
</dbReference>
<dbReference type="GO" id="GO:0016757">
    <property type="term" value="F:glycosyltransferase activity"/>
    <property type="evidence" value="ECO:0007669"/>
    <property type="project" value="UniProtKB-KW"/>
</dbReference>
<dbReference type="AlphaFoldDB" id="A0A918WM12"/>
<dbReference type="SUPFAM" id="SSF53448">
    <property type="entry name" value="Nucleotide-diphospho-sugar transferases"/>
    <property type="match status" value="1"/>
</dbReference>
<keyword evidence="2" id="KW-1003">Cell membrane</keyword>
<evidence type="ECO:0000256" key="6">
    <source>
        <dbReference type="SAM" id="Phobius"/>
    </source>
</evidence>
<dbReference type="Pfam" id="PF00535">
    <property type="entry name" value="Glycos_transf_2"/>
    <property type="match status" value="1"/>
</dbReference>
<feature type="transmembrane region" description="Helical" evidence="6">
    <location>
        <begin position="301"/>
        <end position="321"/>
    </location>
</feature>